<evidence type="ECO:0000256" key="1">
    <source>
        <dbReference type="ARBA" id="ARBA00009437"/>
    </source>
</evidence>
<dbReference type="Pfam" id="PF03466">
    <property type="entry name" value="LysR_substrate"/>
    <property type="match status" value="1"/>
</dbReference>
<keyword evidence="4" id="KW-0804">Transcription</keyword>
<evidence type="ECO:0000313" key="7">
    <source>
        <dbReference type="Proteomes" id="UP001596504"/>
    </source>
</evidence>
<dbReference type="Pfam" id="PF00126">
    <property type="entry name" value="HTH_1"/>
    <property type="match status" value="1"/>
</dbReference>
<organism evidence="6 7">
    <name type="scientific">Saccharopolyspora griseoalba</name>
    <dbReference type="NCBI Taxonomy" id="1431848"/>
    <lineage>
        <taxon>Bacteria</taxon>
        <taxon>Bacillati</taxon>
        <taxon>Actinomycetota</taxon>
        <taxon>Actinomycetes</taxon>
        <taxon>Pseudonocardiales</taxon>
        <taxon>Pseudonocardiaceae</taxon>
        <taxon>Saccharopolyspora</taxon>
    </lineage>
</organism>
<evidence type="ECO:0000256" key="2">
    <source>
        <dbReference type="ARBA" id="ARBA00023015"/>
    </source>
</evidence>
<dbReference type="PROSITE" id="PS50931">
    <property type="entry name" value="HTH_LYSR"/>
    <property type="match status" value="1"/>
</dbReference>
<proteinExistence type="inferred from homology"/>
<dbReference type="PRINTS" id="PR00039">
    <property type="entry name" value="HTHLYSR"/>
</dbReference>
<dbReference type="Gene3D" id="1.10.10.10">
    <property type="entry name" value="Winged helix-like DNA-binding domain superfamily/Winged helix DNA-binding domain"/>
    <property type="match status" value="1"/>
</dbReference>
<evidence type="ECO:0000256" key="4">
    <source>
        <dbReference type="ARBA" id="ARBA00023163"/>
    </source>
</evidence>
<dbReference type="Proteomes" id="UP001596504">
    <property type="component" value="Unassembled WGS sequence"/>
</dbReference>
<evidence type="ECO:0000256" key="3">
    <source>
        <dbReference type="ARBA" id="ARBA00023125"/>
    </source>
</evidence>
<keyword evidence="3" id="KW-0238">DNA-binding</keyword>
<dbReference type="RefSeq" id="WP_380673335.1">
    <property type="nucleotide sequence ID" value="NZ_JBHTCJ010000023.1"/>
</dbReference>
<feature type="domain" description="HTH lysR-type" evidence="5">
    <location>
        <begin position="3"/>
        <end position="60"/>
    </location>
</feature>
<comment type="caution">
    <text evidence="6">The sequence shown here is derived from an EMBL/GenBank/DDBJ whole genome shotgun (WGS) entry which is preliminary data.</text>
</comment>
<name>A0ABW2LUV6_9PSEU</name>
<dbReference type="PANTHER" id="PTHR30126">
    <property type="entry name" value="HTH-TYPE TRANSCRIPTIONAL REGULATOR"/>
    <property type="match status" value="1"/>
</dbReference>
<dbReference type="InterPro" id="IPR036390">
    <property type="entry name" value="WH_DNA-bd_sf"/>
</dbReference>
<dbReference type="EMBL" id="JBHTCJ010000023">
    <property type="protein sequence ID" value="MFC7345004.1"/>
    <property type="molecule type" value="Genomic_DNA"/>
</dbReference>
<dbReference type="PANTHER" id="PTHR30126:SF39">
    <property type="entry name" value="HTH-TYPE TRANSCRIPTIONAL REGULATOR CYSL"/>
    <property type="match status" value="1"/>
</dbReference>
<dbReference type="CDD" id="cd08420">
    <property type="entry name" value="PBP2_CysL_like"/>
    <property type="match status" value="1"/>
</dbReference>
<dbReference type="SUPFAM" id="SSF46785">
    <property type="entry name" value="Winged helix' DNA-binding domain"/>
    <property type="match status" value="1"/>
</dbReference>
<reference evidence="7" key="1">
    <citation type="journal article" date="2019" name="Int. J. Syst. Evol. Microbiol.">
        <title>The Global Catalogue of Microorganisms (GCM) 10K type strain sequencing project: providing services to taxonomists for standard genome sequencing and annotation.</title>
        <authorList>
            <consortium name="The Broad Institute Genomics Platform"/>
            <consortium name="The Broad Institute Genome Sequencing Center for Infectious Disease"/>
            <person name="Wu L."/>
            <person name="Ma J."/>
        </authorList>
    </citation>
    <scope>NUCLEOTIDE SEQUENCE [LARGE SCALE GENOMIC DNA]</scope>
    <source>
        <strain evidence="7">WLHS5</strain>
    </source>
</reference>
<evidence type="ECO:0000313" key="6">
    <source>
        <dbReference type="EMBL" id="MFC7345004.1"/>
    </source>
</evidence>
<dbReference type="InterPro" id="IPR036388">
    <property type="entry name" value="WH-like_DNA-bd_sf"/>
</dbReference>
<gene>
    <name evidence="6" type="ORF">ACFQRI_26635</name>
</gene>
<dbReference type="Gene3D" id="3.40.190.10">
    <property type="entry name" value="Periplasmic binding protein-like II"/>
    <property type="match status" value="2"/>
</dbReference>
<dbReference type="SUPFAM" id="SSF53850">
    <property type="entry name" value="Periplasmic binding protein-like II"/>
    <property type="match status" value="1"/>
</dbReference>
<accession>A0ABW2LUV6</accession>
<dbReference type="InterPro" id="IPR000847">
    <property type="entry name" value="LysR_HTH_N"/>
</dbReference>
<evidence type="ECO:0000259" key="5">
    <source>
        <dbReference type="PROSITE" id="PS50931"/>
    </source>
</evidence>
<dbReference type="InterPro" id="IPR005119">
    <property type="entry name" value="LysR_subst-bd"/>
</dbReference>
<comment type="similarity">
    <text evidence="1">Belongs to the LysR transcriptional regulatory family.</text>
</comment>
<keyword evidence="7" id="KW-1185">Reference proteome</keyword>
<sequence length="299" mass="31507">MTVDVESLRLLVLVRDLGSLGRAAEELGIAQPSASKRISTLERKLGLVLVDRTRRGSNLTPSGRVVAGSAQRVLDELGGLLIGAEALRSKRDAELRVAASMTIAEHFAPVWVGELRRQRPELYMGLQVGNSEHVVELVTAGEVDLGFVESPSAPKGLSSREVAADHLVVVVPPQHPWARRARPLRPAELAATPLVVREPGSGTRETAERAFLRAGAGELRPHLELGSAAAVRSAVIAGAGPAVISELVVTTDLADGRLVKVAVEGIDLSRVLRAVWPGGRRLVGPAAELLALTTRGGAA</sequence>
<protein>
    <submittedName>
        <fullName evidence="6">LysR family transcriptional regulator</fullName>
    </submittedName>
</protein>
<keyword evidence="2" id="KW-0805">Transcription regulation</keyword>